<dbReference type="Proteomes" id="UP000195719">
    <property type="component" value="Unassembled WGS sequence"/>
</dbReference>
<name>A0A1Y6MCL3_9GAMM</name>
<proteinExistence type="predicted"/>
<evidence type="ECO:0000313" key="2">
    <source>
        <dbReference type="Proteomes" id="UP000195719"/>
    </source>
</evidence>
<reference evidence="2" key="1">
    <citation type="submission" date="2017-06" db="EMBL/GenBank/DDBJ databases">
        <authorList>
            <person name="Rodrigo-Torres L."/>
            <person name="Arahal R.D."/>
            <person name="Lucena T."/>
        </authorList>
    </citation>
    <scope>NUCLEOTIDE SEQUENCE [LARGE SCALE GENOMIC DNA]</scope>
    <source>
        <strain evidence="2">CECT 9192</strain>
    </source>
</reference>
<evidence type="ECO:0000313" key="1">
    <source>
        <dbReference type="EMBL" id="SMY34305.1"/>
    </source>
</evidence>
<gene>
    <name evidence="1" type="ORF">PAND9192_01263</name>
</gene>
<organism evidence="1 2">
    <name type="scientific">Photobacterium andalusiense</name>
    <dbReference type="NCBI Taxonomy" id="2204296"/>
    <lineage>
        <taxon>Bacteria</taxon>
        <taxon>Pseudomonadati</taxon>
        <taxon>Pseudomonadota</taxon>
        <taxon>Gammaproteobacteria</taxon>
        <taxon>Vibrionales</taxon>
        <taxon>Vibrionaceae</taxon>
        <taxon>Photobacterium</taxon>
    </lineage>
</organism>
<keyword evidence="2" id="KW-1185">Reference proteome</keyword>
<accession>A0A1Y6MCL3</accession>
<dbReference type="EMBL" id="FYAJ01000002">
    <property type="protein sequence ID" value="SMY34305.1"/>
    <property type="molecule type" value="Genomic_DNA"/>
</dbReference>
<protein>
    <recommendedName>
        <fullName evidence="3">Bacteriocin</fullName>
    </recommendedName>
</protein>
<sequence length="79" mass="8118">MSYSILSLGSDTRKQAMSGLRNAANREEQIESTNKQLKTAERTQTMGAIGSGAAIGTAIMPGIGTAIGAVGGFIIGELF</sequence>
<dbReference type="AlphaFoldDB" id="A0A1Y6MCL3"/>
<dbReference type="RefSeq" id="WP_065191961.1">
    <property type="nucleotide sequence ID" value="NZ_FYAJ01000002.1"/>
</dbReference>
<evidence type="ECO:0008006" key="3">
    <source>
        <dbReference type="Google" id="ProtNLM"/>
    </source>
</evidence>